<dbReference type="AlphaFoldDB" id="A0AA46DZJ4"/>
<feature type="domain" description="HTH marR-type" evidence="9">
    <location>
        <begin position="8"/>
        <end position="142"/>
    </location>
</feature>
<dbReference type="SMART" id="SM00347">
    <property type="entry name" value="HTH_MARR"/>
    <property type="match status" value="1"/>
</dbReference>
<name>A0AA46DZJ4_9FUSO</name>
<dbReference type="GO" id="GO:0005737">
    <property type="term" value="C:cytoplasm"/>
    <property type="evidence" value="ECO:0007669"/>
    <property type="project" value="UniProtKB-SubCell"/>
</dbReference>
<evidence type="ECO:0000256" key="5">
    <source>
        <dbReference type="ARBA" id="ARBA00023163"/>
    </source>
</evidence>
<comment type="similarity">
    <text evidence="6">Belongs to the SarZ family.</text>
</comment>
<dbReference type="PANTHER" id="PTHR42756">
    <property type="entry name" value="TRANSCRIPTIONAL REGULATOR, MARR"/>
    <property type="match status" value="1"/>
</dbReference>
<evidence type="ECO:0000256" key="2">
    <source>
        <dbReference type="ARBA" id="ARBA00022490"/>
    </source>
</evidence>
<dbReference type="Gene3D" id="1.10.10.10">
    <property type="entry name" value="Winged helix-like DNA-binding domain superfamily/Winged helix DNA-binding domain"/>
    <property type="match status" value="1"/>
</dbReference>
<evidence type="ECO:0000256" key="8">
    <source>
        <dbReference type="ARBA" id="ARBA00047207"/>
    </source>
</evidence>
<keyword evidence="11" id="KW-1185">Reference proteome</keyword>
<comment type="subcellular location">
    <subcellularLocation>
        <location evidence="1">Cytoplasm</location>
    </subcellularLocation>
</comment>
<dbReference type="InterPro" id="IPR055166">
    <property type="entry name" value="Transc_reg_Sar_Rot_HTH"/>
</dbReference>
<organism evidence="10 11">
    <name type="scientific">Hypnocyclicus thermotrophus</name>
    <dbReference type="NCBI Taxonomy" id="1627895"/>
    <lineage>
        <taxon>Bacteria</taxon>
        <taxon>Fusobacteriati</taxon>
        <taxon>Fusobacteriota</taxon>
        <taxon>Fusobacteriia</taxon>
        <taxon>Fusobacteriales</taxon>
        <taxon>Fusobacteriaceae</taxon>
        <taxon>Hypnocyclicus</taxon>
    </lineage>
</organism>
<dbReference type="Pfam" id="PF22381">
    <property type="entry name" value="Staph_reg_Sar_Rot"/>
    <property type="match status" value="1"/>
</dbReference>
<dbReference type="RefSeq" id="WP_243832384.1">
    <property type="nucleotide sequence ID" value="NZ_SOBG01000002.1"/>
</dbReference>
<dbReference type="PRINTS" id="PR00598">
    <property type="entry name" value="HTHMARR"/>
</dbReference>
<dbReference type="PROSITE" id="PS50995">
    <property type="entry name" value="HTH_MARR_2"/>
    <property type="match status" value="1"/>
</dbReference>
<reference evidence="10 11" key="1">
    <citation type="submission" date="2019-03" db="EMBL/GenBank/DDBJ databases">
        <title>Genomic Encyclopedia of Type Strains, Phase IV (KMG-IV): sequencing the most valuable type-strain genomes for metagenomic binning, comparative biology and taxonomic classification.</title>
        <authorList>
            <person name="Goeker M."/>
        </authorList>
    </citation>
    <scope>NUCLEOTIDE SEQUENCE [LARGE SCALE GENOMIC DNA]</scope>
    <source>
        <strain evidence="10 11">DSM 100055</strain>
    </source>
</reference>
<evidence type="ECO:0000256" key="7">
    <source>
        <dbReference type="ARBA" id="ARBA00047188"/>
    </source>
</evidence>
<dbReference type="Proteomes" id="UP000294678">
    <property type="component" value="Unassembled WGS sequence"/>
</dbReference>
<dbReference type="PANTHER" id="PTHR42756:SF1">
    <property type="entry name" value="TRANSCRIPTIONAL REPRESSOR OF EMRAB OPERON"/>
    <property type="match status" value="1"/>
</dbReference>
<dbReference type="GO" id="GO:0003677">
    <property type="term" value="F:DNA binding"/>
    <property type="evidence" value="ECO:0007669"/>
    <property type="project" value="UniProtKB-KW"/>
</dbReference>
<accession>A0AA46DZJ4</accession>
<evidence type="ECO:0000259" key="9">
    <source>
        <dbReference type="PROSITE" id="PS50995"/>
    </source>
</evidence>
<sequence length="142" mass="16706">MNDILKIENQFCFSVYKLMKNINTIYKPLLNKLDLTYTQYITMLVLWEKDGINVNEIGKILSLDSGTLTPLLKKLEKKEYIKRNRNKFDERNLIISLTTKGRNLKNKAKNIPTNLLNNFSLEKNEIFAIKQQIDILNKILEK</sequence>
<dbReference type="FunFam" id="1.10.10.10:FF:000163">
    <property type="entry name" value="MarR family transcriptional regulator"/>
    <property type="match status" value="1"/>
</dbReference>
<protein>
    <recommendedName>
        <fullName evidence="7">HTH-type transcriptional regulator SarZ</fullName>
    </recommendedName>
    <alternativeName>
        <fullName evidence="8">Staphylococcal accessory regulator Z</fullName>
    </alternativeName>
</protein>
<keyword evidence="5" id="KW-0804">Transcription</keyword>
<evidence type="ECO:0000256" key="6">
    <source>
        <dbReference type="ARBA" id="ARBA00046337"/>
    </source>
</evidence>
<evidence type="ECO:0000256" key="1">
    <source>
        <dbReference type="ARBA" id="ARBA00004496"/>
    </source>
</evidence>
<comment type="caution">
    <text evidence="10">The sequence shown here is derived from an EMBL/GenBank/DDBJ whole genome shotgun (WGS) entry which is preliminary data.</text>
</comment>
<keyword evidence="4 10" id="KW-0238">DNA-binding</keyword>
<keyword evidence="2" id="KW-0963">Cytoplasm</keyword>
<gene>
    <name evidence="10" type="ORF">EV215_0565</name>
</gene>
<dbReference type="EMBL" id="SOBG01000002">
    <property type="protein sequence ID" value="TDT71873.1"/>
    <property type="molecule type" value="Genomic_DNA"/>
</dbReference>
<dbReference type="GO" id="GO:0003700">
    <property type="term" value="F:DNA-binding transcription factor activity"/>
    <property type="evidence" value="ECO:0007669"/>
    <property type="project" value="InterPro"/>
</dbReference>
<proteinExistence type="inferred from homology"/>
<evidence type="ECO:0000313" key="10">
    <source>
        <dbReference type="EMBL" id="TDT71873.1"/>
    </source>
</evidence>
<dbReference type="InterPro" id="IPR000835">
    <property type="entry name" value="HTH_MarR-typ"/>
</dbReference>
<keyword evidence="3" id="KW-0805">Transcription regulation</keyword>
<dbReference type="InterPro" id="IPR036390">
    <property type="entry name" value="WH_DNA-bd_sf"/>
</dbReference>
<evidence type="ECO:0000256" key="3">
    <source>
        <dbReference type="ARBA" id="ARBA00023015"/>
    </source>
</evidence>
<dbReference type="SUPFAM" id="SSF46785">
    <property type="entry name" value="Winged helix' DNA-binding domain"/>
    <property type="match status" value="1"/>
</dbReference>
<evidence type="ECO:0000313" key="11">
    <source>
        <dbReference type="Proteomes" id="UP000294678"/>
    </source>
</evidence>
<dbReference type="InterPro" id="IPR036388">
    <property type="entry name" value="WH-like_DNA-bd_sf"/>
</dbReference>
<evidence type="ECO:0000256" key="4">
    <source>
        <dbReference type="ARBA" id="ARBA00023125"/>
    </source>
</evidence>